<dbReference type="InterPro" id="IPR006298">
    <property type="entry name" value="BipA"/>
</dbReference>
<dbReference type="InterPro" id="IPR048876">
    <property type="entry name" value="BipA_C"/>
</dbReference>
<sequence length="599" mass="66028">MEIRNIAIIAHVDHGKTTLTDALMRQTGAITEEVSMDSNTLEKERGITIYAKNASVSYKGTKINIVDTPGHADFGSEVERVLRSIDSVLLVVDAQEGPMPQTRFVLKKSLELGLKPIVIINKIDKPAANPPQCEEQVFNLFIELGATDEQTDFPVVYTIGRAGIAKLKMEEESNDLTPLLDVILAKVPCASSSELSSKALMFQPFNLGYDNFLGRLAVGRIHEGIIKQGQDVTIKKPTGESRTGKIKKIFSFKGLEKTETNQAEAGDIVMIAGLPDIYIGETVTSNPDAKPLPAIAVDEPTISLNFLVNDSPFAGREGKFVTSRQIREYLERELEINVGLQIDFSSPDKFAVKGRGELHIAILLENMRRSGYEIQVSQPQVIIREENSVKVEPFEEVIIDAPSEFQGVIIEKLGMRGFIISNIENKDSSVRLSLEGPTRGILGYKNQFIIDTKGEGIMSSRVIGFKSFTKEIKKRTVGSMVSMITGKALGFALWNLQERGSLYIGPGTEVYEGMVIGNTSKGEELYVNPAKGKQLTNMRASGADDAIDLTPPIILTIESGLEIMAEDEYLEITPQNTRLRKQYLTENDRTKAKRGANKI</sequence>
<dbReference type="InterPro" id="IPR042116">
    <property type="entry name" value="TypA/BipA_C"/>
</dbReference>
<dbReference type="SUPFAM" id="SSF54980">
    <property type="entry name" value="EF-G C-terminal domain-like"/>
    <property type="match status" value="2"/>
</dbReference>
<dbReference type="GO" id="GO:0005525">
    <property type="term" value="F:GTP binding"/>
    <property type="evidence" value="ECO:0007669"/>
    <property type="project" value="UniProtKB-KW"/>
</dbReference>
<name>A0A2J0Q726_9BACT</name>
<dbReference type="GO" id="GO:0003924">
    <property type="term" value="F:GTPase activity"/>
    <property type="evidence" value="ECO:0007669"/>
    <property type="project" value="InterPro"/>
</dbReference>
<dbReference type="CDD" id="cd01891">
    <property type="entry name" value="TypA_BipA"/>
    <property type="match status" value="1"/>
</dbReference>
<dbReference type="Gene3D" id="3.30.70.870">
    <property type="entry name" value="Elongation Factor G (Translational Gtpase), domain 3"/>
    <property type="match status" value="1"/>
</dbReference>
<dbReference type="InterPro" id="IPR035647">
    <property type="entry name" value="EFG_III/V"/>
</dbReference>
<dbReference type="FunFam" id="3.30.70.870:FF:000003">
    <property type="entry name" value="GTP-binding protein TypA"/>
    <property type="match status" value="1"/>
</dbReference>
<dbReference type="Gene3D" id="3.30.70.240">
    <property type="match status" value="1"/>
</dbReference>
<dbReference type="CDD" id="cd03691">
    <property type="entry name" value="BipA_TypA_II"/>
    <property type="match status" value="1"/>
</dbReference>
<gene>
    <name evidence="4" type="primary">typA</name>
    <name evidence="4" type="ORF">COV29_03435</name>
</gene>
<dbReference type="GO" id="GO:1990904">
    <property type="term" value="C:ribonucleoprotein complex"/>
    <property type="evidence" value="ECO:0007669"/>
    <property type="project" value="TreeGrafter"/>
</dbReference>
<dbReference type="InterPro" id="IPR005225">
    <property type="entry name" value="Small_GTP-bd"/>
</dbReference>
<dbReference type="InterPro" id="IPR000795">
    <property type="entry name" value="T_Tr_GTP-bd_dom"/>
</dbReference>
<protein>
    <recommendedName>
        <fullName evidence="2">50S ribosomal subunit assembly factor BipA</fullName>
    </recommendedName>
</protein>
<accession>A0A2J0Q726</accession>
<dbReference type="FunFam" id="2.40.50.250:FF:000001">
    <property type="entry name" value="GTP-binding protein TypA"/>
    <property type="match status" value="1"/>
</dbReference>
<dbReference type="CDD" id="cd16263">
    <property type="entry name" value="BipA_III"/>
    <property type="match status" value="1"/>
</dbReference>
<dbReference type="SUPFAM" id="SSF52540">
    <property type="entry name" value="P-loop containing nucleoside triphosphate hydrolases"/>
    <property type="match status" value="1"/>
</dbReference>
<dbReference type="PANTHER" id="PTHR42908">
    <property type="entry name" value="TRANSLATION ELONGATION FACTOR-RELATED"/>
    <property type="match status" value="1"/>
</dbReference>
<dbReference type="Gene3D" id="3.40.50.300">
    <property type="entry name" value="P-loop containing nucleotide triphosphate hydrolases"/>
    <property type="match status" value="1"/>
</dbReference>
<organism evidence="4 5">
    <name type="scientific">Candidatus Yanofskybacteria bacterium CG10_big_fil_rev_8_21_14_0_10_36_16</name>
    <dbReference type="NCBI Taxonomy" id="1975096"/>
    <lineage>
        <taxon>Bacteria</taxon>
        <taxon>Candidatus Yanofskyibacteriota</taxon>
    </lineage>
</organism>
<dbReference type="Pfam" id="PF00679">
    <property type="entry name" value="EFG_C"/>
    <property type="match status" value="1"/>
</dbReference>
<dbReference type="InterPro" id="IPR047043">
    <property type="entry name" value="BipA_III"/>
</dbReference>
<dbReference type="InterPro" id="IPR009000">
    <property type="entry name" value="Transl_B-barrel_sf"/>
</dbReference>
<evidence type="ECO:0000259" key="3">
    <source>
        <dbReference type="PROSITE" id="PS51722"/>
    </source>
</evidence>
<dbReference type="PANTHER" id="PTHR42908:SF8">
    <property type="entry name" value="TR-TYPE G DOMAIN-CONTAINING PROTEIN"/>
    <property type="match status" value="1"/>
</dbReference>
<dbReference type="Pfam" id="PF03144">
    <property type="entry name" value="GTP_EFTU_D2"/>
    <property type="match status" value="1"/>
</dbReference>
<dbReference type="InterPro" id="IPR047042">
    <property type="entry name" value="BipA_II"/>
</dbReference>
<reference evidence="4 5" key="1">
    <citation type="submission" date="2017-09" db="EMBL/GenBank/DDBJ databases">
        <title>Depth-based differentiation of microbial function through sediment-hosted aquifers and enrichment of novel symbionts in the deep terrestrial subsurface.</title>
        <authorList>
            <person name="Probst A.J."/>
            <person name="Ladd B."/>
            <person name="Jarett J.K."/>
            <person name="Geller-Mcgrath D.E."/>
            <person name="Sieber C.M."/>
            <person name="Emerson J.B."/>
            <person name="Anantharaman K."/>
            <person name="Thomas B.C."/>
            <person name="Malmstrom R."/>
            <person name="Stieglmeier M."/>
            <person name="Klingl A."/>
            <person name="Woyke T."/>
            <person name="Ryan C.M."/>
            <person name="Banfield J.F."/>
        </authorList>
    </citation>
    <scope>NUCLEOTIDE SEQUENCE [LARGE SCALE GENOMIC DNA]</scope>
    <source>
        <strain evidence="4">CG10_big_fil_rev_8_21_14_0_10_36_16</strain>
    </source>
</reference>
<comment type="caution">
    <text evidence="4">The sequence shown here is derived from an EMBL/GenBank/DDBJ whole genome shotgun (WGS) entry which is preliminary data.</text>
</comment>
<dbReference type="InterPro" id="IPR027417">
    <property type="entry name" value="P-loop_NTPase"/>
</dbReference>
<keyword evidence="1" id="KW-0342">GTP-binding</keyword>
<evidence type="ECO:0000256" key="1">
    <source>
        <dbReference type="ARBA" id="ARBA00023134"/>
    </source>
</evidence>
<dbReference type="InterPro" id="IPR031157">
    <property type="entry name" value="G_TR_CS"/>
</dbReference>
<evidence type="ECO:0000313" key="5">
    <source>
        <dbReference type="Proteomes" id="UP000228496"/>
    </source>
</evidence>
<feature type="domain" description="Tr-type G" evidence="3">
    <location>
        <begin position="1"/>
        <end position="193"/>
    </location>
</feature>
<dbReference type="PRINTS" id="PR00315">
    <property type="entry name" value="ELONGATNFCT"/>
</dbReference>
<dbReference type="PROSITE" id="PS51722">
    <property type="entry name" value="G_TR_2"/>
    <property type="match status" value="1"/>
</dbReference>
<dbReference type="Proteomes" id="UP000228496">
    <property type="component" value="Unassembled WGS sequence"/>
</dbReference>
<dbReference type="GO" id="GO:0005829">
    <property type="term" value="C:cytosol"/>
    <property type="evidence" value="ECO:0007669"/>
    <property type="project" value="TreeGrafter"/>
</dbReference>
<dbReference type="NCBIfam" id="TIGR00231">
    <property type="entry name" value="small_GTP"/>
    <property type="match status" value="1"/>
</dbReference>
<dbReference type="Gene3D" id="2.40.50.250">
    <property type="entry name" value="bipa protein"/>
    <property type="match status" value="1"/>
</dbReference>
<dbReference type="SUPFAM" id="SSF50447">
    <property type="entry name" value="Translation proteins"/>
    <property type="match status" value="1"/>
</dbReference>
<proteinExistence type="predicted"/>
<dbReference type="InterPro" id="IPR047041">
    <property type="entry name" value="BipA_GTP-bd_dom"/>
</dbReference>
<dbReference type="PROSITE" id="PS00301">
    <property type="entry name" value="G_TR_1"/>
    <property type="match status" value="1"/>
</dbReference>
<dbReference type="NCBIfam" id="TIGR01394">
    <property type="entry name" value="TypA_BipA"/>
    <property type="match status" value="1"/>
</dbReference>
<dbReference type="Pfam" id="PF00009">
    <property type="entry name" value="GTP_EFTU"/>
    <property type="match status" value="1"/>
</dbReference>
<dbReference type="FunFam" id="3.40.50.300:FF:000055">
    <property type="entry name" value="GTP-binding protein TypA"/>
    <property type="match status" value="1"/>
</dbReference>
<dbReference type="EMBL" id="PCXQ01000005">
    <property type="protein sequence ID" value="PJE50757.1"/>
    <property type="molecule type" value="Genomic_DNA"/>
</dbReference>
<evidence type="ECO:0000313" key="4">
    <source>
        <dbReference type="EMBL" id="PJE50757.1"/>
    </source>
</evidence>
<evidence type="ECO:0000256" key="2">
    <source>
        <dbReference type="ARBA" id="ARBA00035722"/>
    </source>
</evidence>
<dbReference type="Gene3D" id="2.40.30.10">
    <property type="entry name" value="Translation factors"/>
    <property type="match status" value="1"/>
</dbReference>
<dbReference type="Pfam" id="PF21018">
    <property type="entry name" value="BipA_C"/>
    <property type="match status" value="1"/>
</dbReference>
<keyword evidence="1" id="KW-0547">Nucleotide-binding</keyword>
<dbReference type="InterPro" id="IPR000640">
    <property type="entry name" value="EFG_V-like"/>
</dbReference>
<dbReference type="AlphaFoldDB" id="A0A2J0Q726"/>
<dbReference type="InterPro" id="IPR004161">
    <property type="entry name" value="EFTu-like_2"/>
</dbReference>